<dbReference type="Proteomes" id="UP000783863">
    <property type="component" value="Unassembled WGS sequence"/>
</dbReference>
<keyword evidence="5" id="KW-1185">Reference proteome</keyword>
<evidence type="ECO:0000259" key="3">
    <source>
        <dbReference type="SMART" id="SM01210"/>
    </source>
</evidence>
<organism evidence="4 5">
    <name type="scientific">Haloarcula salinisoli</name>
    <dbReference type="NCBI Taxonomy" id="2487746"/>
    <lineage>
        <taxon>Archaea</taxon>
        <taxon>Methanobacteriati</taxon>
        <taxon>Methanobacteriota</taxon>
        <taxon>Stenosarchaea group</taxon>
        <taxon>Halobacteria</taxon>
        <taxon>Halobacteriales</taxon>
        <taxon>Haloarculaceae</taxon>
        <taxon>Haloarcula</taxon>
    </lineage>
</organism>
<feature type="domain" description="Phosphoribosylglycinamide synthetase C-domain" evidence="3">
    <location>
        <begin position="33"/>
        <end position="143"/>
    </location>
</feature>
<dbReference type="AlphaFoldDB" id="A0A8J7YLV5"/>
<evidence type="ECO:0000256" key="2">
    <source>
        <dbReference type="ARBA" id="ARBA00022842"/>
    </source>
</evidence>
<evidence type="ECO:0000313" key="4">
    <source>
        <dbReference type="EMBL" id="MBX0303578.1"/>
    </source>
</evidence>
<sequence>MAVQEDGFDSPTGQFLDDLAHGRDPRLRVHLGFQVGVRAVLPPFPFDDEKTYDENLRNATVVFQTADRDGIHLEDAKCLSDGGPCDPSMVEGQWCVAGENGIPLVVTGKAETIQAARRQCYDRIDDIVVPNGYYRDDIGERWIAGNGDRVQAWGYLMSSA</sequence>
<accession>A0A8J7YLV5</accession>
<protein>
    <submittedName>
        <fullName evidence="4">Phosphoribosylamine-glycine ligase</fullName>
    </submittedName>
</protein>
<evidence type="ECO:0000256" key="1">
    <source>
        <dbReference type="ARBA" id="ARBA00001946"/>
    </source>
</evidence>
<keyword evidence="2" id="KW-0460">Magnesium</keyword>
<evidence type="ECO:0000313" key="5">
    <source>
        <dbReference type="Proteomes" id="UP000783863"/>
    </source>
</evidence>
<dbReference type="InterPro" id="IPR011054">
    <property type="entry name" value="Rudment_hybrid_motif"/>
</dbReference>
<gene>
    <name evidence="4" type="ORF">EGD98_07820</name>
</gene>
<comment type="caution">
    <text evidence="4">The sequence shown here is derived from an EMBL/GenBank/DDBJ whole genome shotgun (WGS) entry which is preliminary data.</text>
</comment>
<dbReference type="GO" id="GO:0009113">
    <property type="term" value="P:purine nucleobase biosynthetic process"/>
    <property type="evidence" value="ECO:0007669"/>
    <property type="project" value="InterPro"/>
</dbReference>
<proteinExistence type="predicted"/>
<comment type="cofactor">
    <cofactor evidence="1">
        <name>Mg(2+)</name>
        <dbReference type="ChEBI" id="CHEBI:18420"/>
    </cofactor>
</comment>
<dbReference type="Gene3D" id="3.90.600.10">
    <property type="entry name" value="Phosphoribosylglycinamide synthetase, C-terminal domain"/>
    <property type="match status" value="1"/>
</dbReference>
<dbReference type="GO" id="GO:0004637">
    <property type="term" value="F:phosphoribosylamine-glycine ligase activity"/>
    <property type="evidence" value="ECO:0007669"/>
    <property type="project" value="InterPro"/>
</dbReference>
<dbReference type="InterPro" id="IPR037123">
    <property type="entry name" value="PRibGlycinamide_synth_C_sf"/>
</dbReference>
<keyword evidence="4" id="KW-0436">Ligase</keyword>
<dbReference type="EMBL" id="RKLQ01000001">
    <property type="protein sequence ID" value="MBX0303578.1"/>
    <property type="molecule type" value="Genomic_DNA"/>
</dbReference>
<dbReference type="InterPro" id="IPR020560">
    <property type="entry name" value="PRibGlycinamide_synth_C-dom"/>
</dbReference>
<name>A0A8J7YLV5_9EURY</name>
<dbReference type="SUPFAM" id="SSF51246">
    <property type="entry name" value="Rudiment single hybrid motif"/>
    <property type="match status" value="1"/>
</dbReference>
<dbReference type="SMART" id="SM01210">
    <property type="entry name" value="GARS_C"/>
    <property type="match status" value="1"/>
</dbReference>
<reference evidence="4" key="1">
    <citation type="submission" date="2021-06" db="EMBL/GenBank/DDBJ databases">
        <title>Halomicroarcula sp. F24A a new haloarchaeum isolated from saline soil.</title>
        <authorList>
            <person name="Duran-Viseras A."/>
            <person name="Sanchez-Porro C."/>
            <person name="Ventosa A."/>
        </authorList>
    </citation>
    <scope>NUCLEOTIDE SEQUENCE</scope>
    <source>
        <strain evidence="4">F24A</strain>
    </source>
</reference>